<dbReference type="EMBL" id="SMFU01000009">
    <property type="protein sequence ID" value="TCK05875.1"/>
    <property type="molecule type" value="Genomic_DNA"/>
</dbReference>
<name>A0A4R1GGP9_9GAMM</name>
<dbReference type="AlphaFoldDB" id="A0A4R1GGP9"/>
<evidence type="ECO:0000256" key="1">
    <source>
        <dbReference type="SAM" id="MobiDB-lite"/>
    </source>
</evidence>
<dbReference type="RefSeq" id="WP_132293457.1">
    <property type="nucleotide sequence ID" value="NZ_SMFU01000009.1"/>
</dbReference>
<protein>
    <submittedName>
        <fullName evidence="2">Uncharacterized protein</fullName>
    </submittedName>
</protein>
<feature type="compositionally biased region" description="Basic and acidic residues" evidence="1">
    <location>
        <begin position="107"/>
        <end position="116"/>
    </location>
</feature>
<sequence>MSEIRHLQMQLDIQTRLARVERLTLRQERRRYWQHLTRSMIKPSSLATSALLGFLSQRTSSSGGSTPARQRSVLISLLSSVTFSLLRQKLQGWLENHLDALQLHGSETTKDEREAGEPVSNTPLE</sequence>
<proteinExistence type="predicted"/>
<keyword evidence="3" id="KW-1185">Reference proteome</keyword>
<comment type="caution">
    <text evidence="2">The sequence shown here is derived from an EMBL/GenBank/DDBJ whole genome shotgun (WGS) entry which is preliminary data.</text>
</comment>
<dbReference type="Proteomes" id="UP000294546">
    <property type="component" value="Unassembled WGS sequence"/>
</dbReference>
<reference evidence="2 3" key="1">
    <citation type="submission" date="2019-03" db="EMBL/GenBank/DDBJ databases">
        <title>Genomic Encyclopedia of Archaeal and Bacterial Type Strains, Phase II (KMG-II): from individual species to whole genera.</title>
        <authorList>
            <person name="Goeker M."/>
        </authorList>
    </citation>
    <scope>NUCLEOTIDE SEQUENCE [LARGE SCALE GENOMIC DNA]</scope>
    <source>
        <strain evidence="2 3">DSM 27697</strain>
    </source>
</reference>
<feature type="region of interest" description="Disordered" evidence="1">
    <location>
        <begin position="105"/>
        <end position="125"/>
    </location>
</feature>
<evidence type="ECO:0000313" key="2">
    <source>
        <dbReference type="EMBL" id="TCK05875.1"/>
    </source>
</evidence>
<gene>
    <name evidence="2" type="ORF">CLV83_2816</name>
</gene>
<accession>A0A4R1GGP9</accession>
<organism evidence="2 3">
    <name type="scientific">Marinobacterium mangrovicola</name>
    <dbReference type="NCBI Taxonomy" id="1476959"/>
    <lineage>
        <taxon>Bacteria</taxon>
        <taxon>Pseudomonadati</taxon>
        <taxon>Pseudomonadota</taxon>
        <taxon>Gammaproteobacteria</taxon>
        <taxon>Oceanospirillales</taxon>
        <taxon>Oceanospirillaceae</taxon>
        <taxon>Marinobacterium</taxon>
    </lineage>
</organism>
<evidence type="ECO:0000313" key="3">
    <source>
        <dbReference type="Proteomes" id="UP000294546"/>
    </source>
</evidence>